<feature type="transmembrane region" description="Helical" evidence="5">
    <location>
        <begin position="317"/>
        <end position="337"/>
    </location>
</feature>
<keyword evidence="2 5" id="KW-0812">Transmembrane</keyword>
<dbReference type="STRING" id="28034.BFX07_03510"/>
<dbReference type="PANTHER" id="PTHR22773">
    <property type="entry name" value="NADH DEHYDROGENASE"/>
    <property type="match status" value="1"/>
</dbReference>
<dbReference type="HAMAP" id="MF_00445">
    <property type="entry name" value="NDH1_NuoN_1"/>
    <property type="match status" value="1"/>
</dbReference>
<feature type="transmembrane region" description="Helical" evidence="5">
    <location>
        <begin position="392"/>
        <end position="413"/>
    </location>
</feature>
<dbReference type="GO" id="GO:0012505">
    <property type="term" value="C:endomembrane system"/>
    <property type="evidence" value="ECO:0007669"/>
    <property type="project" value="UniProtKB-SubCell"/>
</dbReference>
<feature type="transmembrane region" description="Helical" evidence="5">
    <location>
        <begin position="434"/>
        <end position="455"/>
    </location>
</feature>
<evidence type="ECO:0000313" key="9">
    <source>
        <dbReference type="Proteomes" id="UP000192660"/>
    </source>
</evidence>
<comment type="function">
    <text evidence="5">NDH-1 shuttles electrons from NADH, via FMN and iron-sulfur (Fe-S) centers, to quinones in the respiratory chain. The immediate electron acceptor for the enzyme in this species is believed to be a menaquinone. Couples the redox reaction to proton translocation (for every two electrons transferred, four hydrogen ions are translocated across the cytoplasmic membrane), and thus conserves the redox energy in a proton gradient.</text>
</comment>
<dbReference type="AlphaFoldDB" id="A0A1W1WHS2"/>
<keyword evidence="5" id="KW-1003">Cell membrane</keyword>
<dbReference type="OrthoDB" id="9807568at2"/>
<dbReference type="GO" id="GO:0008137">
    <property type="term" value="F:NADH dehydrogenase (ubiquinone) activity"/>
    <property type="evidence" value="ECO:0007669"/>
    <property type="project" value="InterPro"/>
</dbReference>
<dbReference type="InterPro" id="IPR001750">
    <property type="entry name" value="ND/Mrp_TM"/>
</dbReference>
<evidence type="ECO:0000256" key="5">
    <source>
        <dbReference type="HAMAP-Rule" id="MF_00445"/>
    </source>
</evidence>
<name>A0A1W1WHS2_SULTA</name>
<feature type="transmembrane region" description="Helical" evidence="5">
    <location>
        <begin position="33"/>
        <end position="54"/>
    </location>
</feature>
<gene>
    <name evidence="5" type="primary">nuoN</name>
    <name evidence="8" type="ORF">SAMN00768000_2147</name>
</gene>
<dbReference type="GO" id="GO:0042773">
    <property type="term" value="P:ATP synthesis coupled electron transport"/>
    <property type="evidence" value="ECO:0007669"/>
    <property type="project" value="InterPro"/>
</dbReference>
<evidence type="ECO:0000256" key="4">
    <source>
        <dbReference type="ARBA" id="ARBA00023136"/>
    </source>
</evidence>
<feature type="transmembrane region" description="Helical" evidence="5">
    <location>
        <begin position="101"/>
        <end position="118"/>
    </location>
</feature>
<keyword evidence="3 5" id="KW-1133">Transmembrane helix</keyword>
<protein>
    <recommendedName>
        <fullName evidence="5">NADH-quinone oxidoreductase subunit N</fullName>
        <ecNumber evidence="5">7.1.1.-</ecNumber>
    </recommendedName>
    <alternativeName>
        <fullName evidence="5">NADH dehydrogenase I subunit N</fullName>
    </alternativeName>
    <alternativeName>
        <fullName evidence="5">NDH-1 subunit N</fullName>
    </alternativeName>
</protein>
<keyword evidence="5" id="KW-0813">Transport</keyword>
<keyword evidence="9" id="KW-1185">Reference proteome</keyword>
<feature type="transmembrane region" description="Helical" evidence="5">
    <location>
        <begin position="358"/>
        <end position="380"/>
    </location>
</feature>
<comment type="subunit">
    <text evidence="5">NDH-1 is composed of 14 different subunits. Subunits NuoA, H, J, K, L, M, N constitute the membrane sector of the complex.</text>
</comment>
<feature type="transmembrane region" description="Helical" evidence="5">
    <location>
        <begin position="289"/>
        <end position="311"/>
    </location>
</feature>
<keyword evidence="5" id="KW-0874">Quinone</keyword>
<dbReference type="EMBL" id="FWWY01000001">
    <property type="protein sequence ID" value="SMC05303.1"/>
    <property type="molecule type" value="Genomic_DNA"/>
</dbReference>
<dbReference type="GO" id="GO:0048038">
    <property type="term" value="F:quinone binding"/>
    <property type="evidence" value="ECO:0007669"/>
    <property type="project" value="UniProtKB-KW"/>
</dbReference>
<keyword evidence="4 5" id="KW-0472">Membrane</keyword>
<comment type="subcellular location">
    <subcellularLocation>
        <location evidence="5">Cell membrane</location>
        <topology evidence="5">Multi-pass membrane protein</topology>
    </subcellularLocation>
    <subcellularLocation>
        <location evidence="1">Endomembrane system</location>
        <topology evidence="1">Multi-pass membrane protein</topology>
    </subcellularLocation>
    <subcellularLocation>
        <location evidence="6">Membrane</location>
        <topology evidence="6">Multi-pass membrane protein</topology>
    </subcellularLocation>
</comment>
<dbReference type="GO" id="GO:0050136">
    <property type="term" value="F:NADH dehydrogenase (quinone) (non-electrogenic) activity"/>
    <property type="evidence" value="ECO:0007669"/>
    <property type="project" value="UniProtKB-UniRule"/>
</dbReference>
<evidence type="ECO:0000256" key="1">
    <source>
        <dbReference type="ARBA" id="ARBA00004127"/>
    </source>
</evidence>
<dbReference type="EC" id="7.1.1.-" evidence="5"/>
<dbReference type="InterPro" id="IPR010096">
    <property type="entry name" value="NADH-Q_OxRdtase_suN/2"/>
</dbReference>
<evidence type="ECO:0000256" key="2">
    <source>
        <dbReference type="ARBA" id="ARBA00022692"/>
    </source>
</evidence>
<comment type="similarity">
    <text evidence="5">Belongs to the complex I subunit 2 family.</text>
</comment>
<feature type="transmembrane region" description="Helical" evidence="5">
    <location>
        <begin position="261"/>
        <end position="282"/>
    </location>
</feature>
<keyword evidence="5" id="KW-1278">Translocase</keyword>
<organism evidence="8 9">
    <name type="scientific">Sulfobacillus thermosulfidooxidans (strain DSM 9293 / VKM B-1269 / AT-1)</name>
    <dbReference type="NCBI Taxonomy" id="929705"/>
    <lineage>
        <taxon>Bacteria</taxon>
        <taxon>Bacillati</taxon>
        <taxon>Bacillota</taxon>
        <taxon>Clostridia</taxon>
        <taxon>Eubacteriales</taxon>
        <taxon>Clostridiales Family XVII. Incertae Sedis</taxon>
        <taxon>Sulfobacillus</taxon>
    </lineage>
</organism>
<feature type="transmembrane region" description="Helical" evidence="5">
    <location>
        <begin position="124"/>
        <end position="142"/>
    </location>
</feature>
<sequence>MSATTALLPDYIIGITILVTMIAAMIRHERGTLSSWVALIGTLGGLWATIDLWTQHIKPMVFYNQSLTVDNYSLFVNILVLIAAGSTLLLGWTGEQEHEEFPILVLIAALGMMSLGMAANLISLFLGIEVLSLPLYVLAASHRNALGGEAGLKYLLLGAFSSGILLFGLALIYGAAGTMNFIDFASSVNNNSPLLAAGLMLTLVGLLFKLGIVPFHMWVPDVYEGSPTPVTSFMAFGTKVGAAVILLRLLAYGFYMSPQNWGPVLGYLALLTMIVGNLLALPQNDLKRLFGYSGIGHAGFLLIGVAVHNVIGARAMLFYLLPYGLAVIGAFAILTMMGSEKETVTINDLHGLVRQKPWAAALFIVFMLSFVGIPLTGGFVGKFYLLQAALFAHQPGLAIGLVLGTFLGLGAYLRPLQAMFRRRQTDPEMATWNVNWAQVVVLVVAVVGTIGLGVYPTPVVHWVNQSANFFWLH</sequence>
<proteinExistence type="inferred from homology"/>
<feature type="transmembrane region" description="Helical" evidence="5">
    <location>
        <begin position="74"/>
        <end position="94"/>
    </location>
</feature>
<feature type="transmembrane region" description="Helical" evidence="5">
    <location>
        <begin position="233"/>
        <end position="255"/>
    </location>
</feature>
<feature type="transmembrane region" description="Helical" evidence="5">
    <location>
        <begin position="6"/>
        <end position="26"/>
    </location>
</feature>
<feature type="transmembrane region" description="Helical" evidence="5">
    <location>
        <begin position="194"/>
        <end position="212"/>
    </location>
</feature>
<dbReference type="RefSeq" id="WP_020374001.1">
    <property type="nucleotide sequence ID" value="NZ_FWWY01000001.1"/>
</dbReference>
<evidence type="ECO:0000256" key="3">
    <source>
        <dbReference type="ARBA" id="ARBA00022989"/>
    </source>
</evidence>
<dbReference type="Proteomes" id="UP000192660">
    <property type="component" value="Unassembled WGS sequence"/>
</dbReference>
<feature type="domain" description="NADH:quinone oxidoreductase/Mrp antiporter transmembrane" evidence="7">
    <location>
        <begin position="118"/>
        <end position="407"/>
    </location>
</feature>
<accession>A0A1W1WHS2</accession>
<evidence type="ECO:0000256" key="6">
    <source>
        <dbReference type="RuleBase" id="RU000320"/>
    </source>
</evidence>
<dbReference type="GO" id="GO:0005886">
    <property type="term" value="C:plasma membrane"/>
    <property type="evidence" value="ECO:0007669"/>
    <property type="project" value="UniProtKB-SubCell"/>
</dbReference>
<feature type="transmembrane region" description="Helical" evidence="5">
    <location>
        <begin position="154"/>
        <end position="174"/>
    </location>
</feature>
<evidence type="ECO:0000313" key="8">
    <source>
        <dbReference type="EMBL" id="SMC05303.1"/>
    </source>
</evidence>
<keyword evidence="5" id="KW-0520">NAD</keyword>
<reference evidence="9" key="1">
    <citation type="submission" date="2017-04" db="EMBL/GenBank/DDBJ databases">
        <authorList>
            <person name="Varghese N."/>
            <person name="Submissions S."/>
        </authorList>
    </citation>
    <scope>NUCLEOTIDE SEQUENCE [LARGE SCALE GENOMIC DNA]</scope>
    <source>
        <strain evidence="9">DSM 9293</strain>
    </source>
</reference>
<dbReference type="Pfam" id="PF00361">
    <property type="entry name" value="Proton_antipo_M"/>
    <property type="match status" value="1"/>
</dbReference>
<evidence type="ECO:0000259" key="7">
    <source>
        <dbReference type="Pfam" id="PF00361"/>
    </source>
</evidence>
<dbReference type="NCBIfam" id="TIGR01770">
    <property type="entry name" value="NDH_I_N"/>
    <property type="match status" value="1"/>
</dbReference>
<comment type="catalytic activity">
    <reaction evidence="5">
        <text>a quinone + NADH + 5 H(+)(in) = a quinol + NAD(+) + 4 H(+)(out)</text>
        <dbReference type="Rhea" id="RHEA:57888"/>
        <dbReference type="ChEBI" id="CHEBI:15378"/>
        <dbReference type="ChEBI" id="CHEBI:24646"/>
        <dbReference type="ChEBI" id="CHEBI:57540"/>
        <dbReference type="ChEBI" id="CHEBI:57945"/>
        <dbReference type="ChEBI" id="CHEBI:132124"/>
    </reaction>
</comment>